<protein>
    <submittedName>
        <fullName evidence="2">Uncharacterized protein</fullName>
    </submittedName>
</protein>
<feature type="coiled-coil region" evidence="1">
    <location>
        <begin position="88"/>
        <end position="136"/>
    </location>
</feature>
<proteinExistence type="predicted"/>
<accession>A0A9P4Q2F5</accession>
<evidence type="ECO:0000313" key="2">
    <source>
        <dbReference type="EMBL" id="KAF2718539.1"/>
    </source>
</evidence>
<comment type="caution">
    <text evidence="2">The sequence shown here is derived from an EMBL/GenBank/DDBJ whole genome shotgun (WGS) entry which is preliminary data.</text>
</comment>
<reference evidence="2" key="1">
    <citation type="journal article" date="2020" name="Stud. Mycol.">
        <title>101 Dothideomycetes genomes: a test case for predicting lifestyles and emergence of pathogens.</title>
        <authorList>
            <person name="Haridas S."/>
            <person name="Albert R."/>
            <person name="Binder M."/>
            <person name="Bloem J."/>
            <person name="Labutti K."/>
            <person name="Salamov A."/>
            <person name="Andreopoulos B."/>
            <person name="Baker S."/>
            <person name="Barry K."/>
            <person name="Bills G."/>
            <person name="Bluhm B."/>
            <person name="Cannon C."/>
            <person name="Castanera R."/>
            <person name="Culley D."/>
            <person name="Daum C."/>
            <person name="Ezra D."/>
            <person name="Gonzalez J."/>
            <person name="Henrissat B."/>
            <person name="Kuo A."/>
            <person name="Liang C."/>
            <person name="Lipzen A."/>
            <person name="Lutzoni F."/>
            <person name="Magnuson J."/>
            <person name="Mondo S."/>
            <person name="Nolan M."/>
            <person name="Ohm R."/>
            <person name="Pangilinan J."/>
            <person name="Park H.-J."/>
            <person name="Ramirez L."/>
            <person name="Alfaro M."/>
            <person name="Sun H."/>
            <person name="Tritt A."/>
            <person name="Yoshinaga Y."/>
            <person name="Zwiers L.-H."/>
            <person name="Turgeon B."/>
            <person name="Goodwin S."/>
            <person name="Spatafora J."/>
            <person name="Crous P."/>
            <person name="Grigoriev I."/>
        </authorList>
    </citation>
    <scope>NUCLEOTIDE SEQUENCE</scope>
    <source>
        <strain evidence="2">CBS 116435</strain>
    </source>
</reference>
<dbReference type="OrthoDB" id="3903736at2759"/>
<name>A0A9P4Q2F5_9PEZI</name>
<gene>
    <name evidence="2" type="ORF">K431DRAFT_129811</name>
</gene>
<evidence type="ECO:0000256" key="1">
    <source>
        <dbReference type="SAM" id="Coils"/>
    </source>
</evidence>
<keyword evidence="3" id="KW-1185">Reference proteome</keyword>
<sequence length="342" mass="38711">MAHKQLIDRYSKQICDNNVRILYLESQLADRDSQLQLVLDGASNSDAQAHAKFGQLEQLIRAVTERDDANARLKTDLIANETRLSSQIQTLSYQLQDSQRENKELKEALCESRRLNSAIEERVRILIAKIQQLERRHVAPVEPGEDFTIAAQLPWRPGSTTSSSITRHASFSHDLAANDRTPDTVSILESKLKQAIDAHKSEIGLKNGQLALQQSLLNNALDQVKELSPAHTYPLPKRTSYALPVHFLEELDWADEEYGNLRRKRRRNGEDPGLSRMRNGIVKLKADVHLEKKRRLEAEAMLGPDGKRCRRCHPVVVELVDGEELGVGGVMWREVASRIAQK</sequence>
<dbReference type="Proteomes" id="UP000799441">
    <property type="component" value="Unassembled WGS sequence"/>
</dbReference>
<dbReference type="EMBL" id="MU003823">
    <property type="protein sequence ID" value="KAF2718539.1"/>
    <property type="molecule type" value="Genomic_DNA"/>
</dbReference>
<evidence type="ECO:0000313" key="3">
    <source>
        <dbReference type="Proteomes" id="UP000799441"/>
    </source>
</evidence>
<keyword evidence="1" id="KW-0175">Coiled coil</keyword>
<organism evidence="2 3">
    <name type="scientific">Polychaeton citri CBS 116435</name>
    <dbReference type="NCBI Taxonomy" id="1314669"/>
    <lineage>
        <taxon>Eukaryota</taxon>
        <taxon>Fungi</taxon>
        <taxon>Dikarya</taxon>
        <taxon>Ascomycota</taxon>
        <taxon>Pezizomycotina</taxon>
        <taxon>Dothideomycetes</taxon>
        <taxon>Dothideomycetidae</taxon>
        <taxon>Capnodiales</taxon>
        <taxon>Capnodiaceae</taxon>
        <taxon>Polychaeton</taxon>
    </lineage>
</organism>
<dbReference type="AlphaFoldDB" id="A0A9P4Q2F5"/>